<keyword evidence="2" id="KW-1185">Reference proteome</keyword>
<dbReference type="Bgee" id="ENSG00000189306">
    <property type="expression patterns" value="Expressed in mucosa of transverse colon and 114 other cell types or tissues"/>
</dbReference>
<reference evidence="1 2" key="1">
    <citation type="journal article" date="2001" name="Nature">
        <title>Initial sequencing and analysis of the human genome.</title>
        <authorList>
            <consortium name="International Human Genome Sequencing Consortium"/>
            <person name="Lander E.S."/>
            <person name="Linton L.M."/>
            <person name="Birren B."/>
            <person name="Nusbaum C."/>
            <person name="Zody M.C."/>
            <person name="Baldwin J."/>
            <person name="Devon K."/>
            <person name="Dewar K."/>
            <person name="Doyle M."/>
            <person name="FitzHugh W."/>
            <person name="Funke R."/>
            <person name="Gage D."/>
            <person name="Harris K."/>
            <person name="Heaford A."/>
            <person name="Howland J."/>
            <person name="Kann L."/>
            <person name="Lehoczky J."/>
            <person name="LeVine R."/>
            <person name="McEwan P."/>
            <person name="McKernan K."/>
            <person name="Meldrim J."/>
            <person name="Mesirov J.P."/>
            <person name="Miranda C."/>
            <person name="Morris W."/>
            <person name="Naylor J."/>
            <person name="Raymond C."/>
            <person name="Rosetti M."/>
            <person name="Santos R."/>
            <person name="Sheridan A."/>
            <person name="Sougnez C."/>
            <person name="Stange-Thomann N."/>
            <person name="Stojanovic N."/>
            <person name="Subramanian A."/>
            <person name="Wyman D."/>
            <person name="Rogers J."/>
            <person name="Sulston J."/>
            <person name="Ainscough R."/>
            <person name="Beck S."/>
            <person name="Bentley D."/>
            <person name="Burton J."/>
            <person name="Clee C."/>
            <person name="Carter N."/>
            <person name="Coulson A."/>
            <person name="Deadman R."/>
            <person name="Deloukas P."/>
            <person name="Dunham A."/>
            <person name="Dunham I."/>
            <person name="Durbin R."/>
            <person name="French L."/>
            <person name="Grafham D."/>
            <person name="Gregory S."/>
            <person name="Hubbard T."/>
            <person name="Humphray S."/>
            <person name="Hunt A."/>
            <person name="Jones M."/>
            <person name="Lloyd C."/>
            <person name="McMurray A."/>
            <person name="Matthews L."/>
            <person name="Mercer S."/>
            <person name="Milne S."/>
            <person name="Mullikin J.C."/>
            <person name="Mungall A."/>
            <person name="Plumb R."/>
            <person name="Ross M."/>
            <person name="Shownkeen R."/>
            <person name="Sims S."/>
            <person name="Waterston R.H."/>
            <person name="Wilson R.K."/>
            <person name="Hillier L.W."/>
            <person name="McPherson J.D."/>
            <person name="Marra M.A."/>
            <person name="Mardis E.R."/>
            <person name="Fulton L.A."/>
            <person name="Chinwalla A.T."/>
            <person name="Pepin K.H."/>
            <person name="Gish W.R."/>
            <person name="Chissoe S.L."/>
            <person name="Wendl M.C."/>
            <person name="Delehaunty K.D."/>
            <person name="Miner T.L."/>
            <person name="Delehaunty A."/>
            <person name="Kramer J.B."/>
            <person name="Cook L.L."/>
            <person name="Fulton R.S."/>
            <person name="Johnson D.L."/>
            <person name="Minx P.J."/>
            <person name="Clifton S.W."/>
            <person name="Hawkins T."/>
            <person name="Branscomb E."/>
            <person name="Predki P."/>
            <person name="Richardson P."/>
            <person name="Wenning S."/>
            <person name="Slezak T."/>
            <person name="Doggett N."/>
            <person name="Cheng J.F."/>
            <person name="Olsen A."/>
            <person name="Lucas S."/>
            <person name="Elkin C."/>
            <person name="Uberbacher E."/>
            <person name="Frazier M."/>
            <person name="Gibbs R.A."/>
            <person name="Muzny D.M."/>
            <person name="Scherer S.E."/>
            <person name="Bouck J.B."/>
            <person name="Sodergren E.J."/>
            <person name="Worley K.C."/>
            <person name="Rives C.M."/>
            <person name="Gorrell J.H."/>
            <person name="Metzker M.L."/>
            <person name="Naylor S.L."/>
            <person name="Kucherlapati R.S."/>
            <person name="Nelson D.L."/>
            <person name="Weinstock G.M."/>
            <person name="Sakaki Y."/>
            <person name="Fujiyama A."/>
            <person name="Hattori M."/>
            <person name="Yada T."/>
            <person name="Toyoda A."/>
            <person name="Itoh T."/>
            <person name="Kawagoe C."/>
            <person name="Watanabe H."/>
            <person name="Totoki Y."/>
            <person name="Taylor T."/>
            <person name="Weissenbach J."/>
            <person name="Heilig R."/>
            <person name="Saurin W."/>
            <person name="Artiguenave F."/>
            <person name="Brottier P."/>
            <person name="Bruls T."/>
            <person name="Pelletier E."/>
            <person name="Robert C."/>
            <person name="Wincker P."/>
            <person name="Smith D.R."/>
            <person name="Doucette-Stamm L."/>
            <person name="Rubenfield M."/>
            <person name="Weinstock K."/>
            <person name="Lee H.M."/>
            <person name="Dubois J."/>
            <person name="Rosenthal A."/>
            <person name="Platzer M."/>
            <person name="Nyakatura G."/>
            <person name="Taudien S."/>
            <person name="Rump A."/>
            <person name="Yang H."/>
            <person name="Yu J."/>
            <person name="Wang J."/>
            <person name="Huang G."/>
            <person name="Gu J."/>
            <person name="Hood L."/>
            <person name="Rowen L."/>
            <person name="Madan A."/>
            <person name="Qin S."/>
            <person name="Davis R.W."/>
            <person name="Federspiel N.A."/>
            <person name="Abola A.P."/>
            <person name="Proctor M.J."/>
            <person name="Myers R.M."/>
            <person name="Schmutz J."/>
            <person name="Dickson M."/>
            <person name="Grimwood J."/>
            <person name="Cox D.R."/>
            <person name="Olson M.V."/>
            <person name="Kaul R."/>
            <person name="Raymond C."/>
            <person name="Shimizu N."/>
            <person name="Kawasaki K."/>
            <person name="Minoshima S."/>
            <person name="Evans G.A."/>
            <person name="Athanasiou M."/>
            <person name="Schultz R."/>
            <person name="Roe B.A."/>
            <person name="Chen F."/>
            <person name="Pan H."/>
            <person name="Ramser J."/>
            <person name="Lehrach H."/>
            <person name="Reinhardt R."/>
            <person name="McCombie W.R."/>
            <person name="de la Bastide M."/>
            <person name="Dedhia N."/>
            <person name="Blocker H."/>
            <person name="Hornischer K."/>
            <person name="Nordsiek G."/>
            <person name="Agarwala R."/>
            <person name="Aravind L."/>
            <person name="Bailey J.A."/>
            <person name="Bateman A."/>
            <person name="Batzoglou S."/>
            <person name="Birney E."/>
            <person name="Bork P."/>
            <person name="Brown D.G."/>
            <person name="Burge C.B."/>
            <person name="Cerutti L."/>
            <person name="Chen H.C."/>
            <person name="Church D."/>
            <person name="Clamp M."/>
            <person name="Copley R.R."/>
            <person name="Doerks T."/>
            <person name="Eddy S.R."/>
            <person name="Eichler E.E."/>
            <person name="Furey T.S."/>
            <person name="Galagan J."/>
            <person name="Gilbert J.G."/>
            <person name="Harmon C."/>
            <person name="Hayashizaki Y."/>
            <person name="Haussler D."/>
            <person name="Hermjakob H."/>
            <person name="Hokamp K."/>
            <person name="Jang W."/>
            <person name="Johnson L.S."/>
            <person name="Jones T.A."/>
            <person name="Kasif S."/>
            <person name="Kaspryzk A."/>
            <person name="Kennedy S."/>
            <person name="Kent W.J."/>
            <person name="Kitts P."/>
            <person name="Koonin E.V."/>
            <person name="Korf I."/>
            <person name="Kulp D."/>
            <person name="Lancet D."/>
            <person name="Lowe T.M."/>
            <person name="McLysaght A."/>
            <person name="Mikkelsen T."/>
            <person name="Moran J.V."/>
            <person name="Mulder N."/>
            <person name="Pollara V.J."/>
            <person name="Ponting C.P."/>
            <person name="Schuler G."/>
            <person name="Schultz J."/>
            <person name="Slater G."/>
            <person name="Smit A.F."/>
            <person name="Stupka E."/>
            <person name="Szustakowski J."/>
            <person name="Thierry-Mieg D."/>
            <person name="Thierry-Mieg J."/>
            <person name="Wagner L."/>
            <person name="Wallis J."/>
            <person name="Wheeler R."/>
            <person name="Williams A."/>
            <person name="Wolf Y.I."/>
            <person name="Wolfe K.H."/>
            <person name="Yang S.P."/>
            <person name="Yeh R.F."/>
            <person name="Collins F."/>
            <person name="Guyer M.S."/>
            <person name="Peterson J."/>
            <person name="Felsenfeld A."/>
            <person name="Wetterstrand K.A."/>
            <person name="Patrinos A."/>
            <person name="Morgan M.J."/>
            <person name="de Jong P."/>
            <person name="Catanese J.J."/>
            <person name="Osoegawa K."/>
            <person name="Shizuya H."/>
            <person name="Choi S."/>
            <person name="Chen Y.J."/>
        </authorList>
    </citation>
    <scope>NUCLEOTIDE SEQUENCE [LARGE SCALE GENOMIC DNA]</scope>
</reference>
<organism evidence="1 2">
    <name type="scientific">Homo sapiens</name>
    <name type="common">Human</name>
    <dbReference type="NCBI Taxonomy" id="9606"/>
    <lineage>
        <taxon>Eukaryota</taxon>
        <taxon>Metazoa</taxon>
        <taxon>Chordata</taxon>
        <taxon>Craniata</taxon>
        <taxon>Vertebrata</taxon>
        <taxon>Euteleostomi</taxon>
        <taxon>Mammalia</taxon>
        <taxon>Eutheria</taxon>
        <taxon>Euarchontoglires</taxon>
        <taxon>Primates</taxon>
        <taxon>Haplorrhini</taxon>
        <taxon>Catarrhini</taxon>
        <taxon>Hominidae</taxon>
        <taxon>Homo</taxon>
    </lineage>
</organism>
<dbReference type="AlphaFoldDB" id="F8WAT7"/>
<dbReference type="GeneTree" id="ENSGT00390000018482"/>
<reference evidence="1" key="4">
    <citation type="submission" date="2025-08" db="UniProtKB">
        <authorList>
            <consortium name="Ensembl"/>
        </authorList>
    </citation>
    <scope>IDENTIFICATION</scope>
</reference>
<dbReference type="VEuPathDB" id="HostDB:ENSG00000189306"/>
<dbReference type="EMBL" id="AL022316">
    <property type="status" value="NOT_ANNOTATED_CDS"/>
    <property type="molecule type" value="Genomic_DNA"/>
</dbReference>
<reference evidence="1 2" key="2">
    <citation type="journal article" date="2004" name="Nature">
        <title>Finishing the euchromatic sequence of the human genome.</title>
        <authorList>
            <consortium name="International Human Genome Sequencing Consortium"/>
        </authorList>
    </citation>
    <scope>NUCLEOTIDE SEQUENCE [LARGE SCALE GENOMIC DNA]</scope>
</reference>
<sequence length="53" mass="5695">MVARRRKCAARDPEDRIPSPLGYAASRLLREAVKAQAVGSELAGGAEVMLRLS</sequence>
<dbReference type="Ensembl" id="ENST00000416699.5">
    <property type="protein sequence ID" value="ENSP00000405547.1"/>
    <property type="gene ID" value="ENSG00000189306.12"/>
</dbReference>
<name>F8WAT7_HUMAN</name>
<dbReference type="Ensembl" id="ENST00000416699.5">
    <property type="protein sequence ID" value="ENSP00000405547.1"/>
    <property type="gene ID" value="ENSG00000189306.13"/>
</dbReference>
<reference evidence="1 2" key="3">
    <citation type="journal article" date="2008" name="Genome Biol.">
        <title>Finishing the finished human chromosome 22 sequence.</title>
        <authorList>
            <person name="Cole C.G."/>
            <person name="McCann O.T."/>
            <person name="Collins J.E."/>
            <person name="Oliver K."/>
            <person name="Willey D."/>
            <person name="Gribble S.M."/>
            <person name="Yang F."/>
            <person name="McLaren K."/>
            <person name="Rogers J."/>
            <person name="Ning Z."/>
            <person name="Beare D.M."/>
            <person name="Dunham I."/>
        </authorList>
    </citation>
    <scope>NUCLEOTIDE SEQUENCE [LARGE SCALE GENOMIC DNA]</scope>
</reference>
<dbReference type="ExpressionAtlas" id="F8WAT7">
    <property type="expression patterns" value="baseline and differential"/>
</dbReference>
<dbReference type="ProteomicsDB" id="30578"/>
<dbReference type="OrthoDB" id="5390at2759"/>
<dbReference type="HGNC" id="HGNC:24286">
    <property type="gene designation" value="RRP7A"/>
</dbReference>
<accession>F8WAT7</accession>
<dbReference type="Proteomes" id="UP000005640">
    <property type="component" value="Chromosome 22"/>
</dbReference>
<dbReference type="MassIVE" id="F8WAT7"/>
<dbReference type="OpenTargets" id="ENSG00000189306"/>
<gene>
    <name evidence="1" type="primary">RRP7A</name>
</gene>
<dbReference type="ChiTaRS" id="RRP7A">
    <property type="organism name" value="human"/>
</dbReference>
<evidence type="ECO:0000313" key="2">
    <source>
        <dbReference type="Proteomes" id="UP000005640"/>
    </source>
</evidence>
<dbReference type="UCSC" id="uc062evm.1">
    <property type="organism name" value="human"/>
</dbReference>
<evidence type="ECO:0000313" key="1">
    <source>
        <dbReference type="Ensembl" id="ENSP00000405547.1"/>
    </source>
</evidence>
<protein>
    <submittedName>
        <fullName evidence="1">Ribosomal RNA processing 7 homolog A</fullName>
    </submittedName>
</protein>
<dbReference type="HOGENOM" id="CLU_3086629_0_0_1"/>
<proteinExistence type="predicted"/>
<reference evidence="1" key="5">
    <citation type="submission" date="2025-09" db="UniProtKB">
        <authorList>
            <consortium name="Ensembl"/>
        </authorList>
    </citation>
    <scope>IDENTIFICATION</scope>
</reference>